<reference evidence="1" key="1">
    <citation type="submission" date="2023-04" db="EMBL/GenBank/DDBJ databases">
        <title>Draft Genome sequencing of Naganishia species isolated from polar environments using Oxford Nanopore Technology.</title>
        <authorList>
            <person name="Leo P."/>
            <person name="Venkateswaran K."/>
        </authorList>
    </citation>
    <scope>NUCLEOTIDE SEQUENCE</scope>
    <source>
        <strain evidence="1">MNA-CCFEE 5423</strain>
    </source>
</reference>
<comment type="caution">
    <text evidence="1">The sequence shown here is derived from an EMBL/GenBank/DDBJ whole genome shotgun (WGS) entry which is preliminary data.</text>
</comment>
<protein>
    <submittedName>
        <fullName evidence="1">Uncharacterized protein</fullName>
    </submittedName>
</protein>
<name>A0ACC2W5G3_9TREE</name>
<accession>A0ACC2W5G3</accession>
<dbReference type="EMBL" id="JASBWT010000003">
    <property type="protein sequence ID" value="KAJ9106317.1"/>
    <property type="molecule type" value="Genomic_DNA"/>
</dbReference>
<keyword evidence="2" id="KW-1185">Reference proteome</keyword>
<dbReference type="Proteomes" id="UP001227268">
    <property type="component" value="Unassembled WGS sequence"/>
</dbReference>
<organism evidence="1 2">
    <name type="scientific">Naganishia friedmannii</name>
    <dbReference type="NCBI Taxonomy" id="89922"/>
    <lineage>
        <taxon>Eukaryota</taxon>
        <taxon>Fungi</taxon>
        <taxon>Dikarya</taxon>
        <taxon>Basidiomycota</taxon>
        <taxon>Agaricomycotina</taxon>
        <taxon>Tremellomycetes</taxon>
        <taxon>Filobasidiales</taxon>
        <taxon>Filobasidiaceae</taxon>
        <taxon>Naganishia</taxon>
    </lineage>
</organism>
<evidence type="ECO:0000313" key="1">
    <source>
        <dbReference type="EMBL" id="KAJ9106317.1"/>
    </source>
</evidence>
<gene>
    <name evidence="1" type="ORF">QFC21_001462</name>
</gene>
<proteinExistence type="predicted"/>
<sequence length="516" mass="57524">MPAHTARSRSLLQQNSVLGTPQMAERKEVSTSAATRCHPYAKEHLVQGKLGTPTAYQISQNGQKTHPDWVFRGSRYGDIGLESSDGVYFWVPPYVLMAFSDTLRERIQSESQERRSSGPADNGSRQLAANNASQSRQSDASAEVRRNIVFDLQTTHHRVLAMFLAFTKGDHNAIEIYTALHYRQCVSFARTYRTTHFLTLLTEKVLPKVIDLDPMGTWAYACVTDDDELAKQCFAYMADHWCITVESETRLASWSTFATGVYSTDTPIQCADAFASQIGLAKFRAFRWACDRALVWAGENGRALDEQSQRDLAVSSTRMLVESETNYIVVEGQELWERIYSDTEANATFNLAENEIIVWVDDMEETASEAMISDHDARHVDSDGPQRFVPELSVDSEAGQQLTATPALTPARTESDALVSPELVYQTEQHDVSPRQRIHSSGSFPPLHYDSPARHSASDDMMVENMPNGHAQDQHSLDEFQTFAGNGARGVPADVRGPNDPQSDEAMEDDLQPTEG</sequence>
<evidence type="ECO:0000313" key="2">
    <source>
        <dbReference type="Proteomes" id="UP001227268"/>
    </source>
</evidence>